<dbReference type="AlphaFoldDB" id="A0A4Y9Z8I7"/>
<sequence length="187" mass="20465">MEASYETFLSYMAINNVTHSTTSKDADDYDSFVLEYINEADIDSLGLLPHLSSTMNVPPTDHDLFELCSSSMDSERTNPQTTENNDANLVRAATASPSPEMDFSDKENWTAQPSSTHFPGPKFIKRTALATIALAELDSLGEWKKEAEEFAEWWEPVQETGPTVEPTSTAGAPIEGTAPDAPCCPPQ</sequence>
<evidence type="ECO:0000313" key="3">
    <source>
        <dbReference type="Proteomes" id="UP000298390"/>
    </source>
</evidence>
<comment type="caution">
    <text evidence="2">The sequence shown here is derived from an EMBL/GenBank/DDBJ whole genome shotgun (WGS) entry which is preliminary data.</text>
</comment>
<gene>
    <name evidence="2" type="ORF">EVJ58_g282</name>
</gene>
<evidence type="ECO:0000313" key="2">
    <source>
        <dbReference type="EMBL" id="TFY69689.1"/>
    </source>
</evidence>
<reference evidence="2 3" key="1">
    <citation type="submission" date="2019-01" db="EMBL/GenBank/DDBJ databases">
        <title>Genome sequencing of the rare red list fungi Fomitopsis rosea.</title>
        <authorList>
            <person name="Buettner E."/>
            <person name="Kellner H."/>
        </authorList>
    </citation>
    <scope>NUCLEOTIDE SEQUENCE [LARGE SCALE GENOMIC DNA]</scope>
    <source>
        <strain evidence="2 3">DSM 105464</strain>
    </source>
</reference>
<organism evidence="2 3">
    <name type="scientific">Rhodofomes roseus</name>
    <dbReference type="NCBI Taxonomy" id="34475"/>
    <lineage>
        <taxon>Eukaryota</taxon>
        <taxon>Fungi</taxon>
        <taxon>Dikarya</taxon>
        <taxon>Basidiomycota</taxon>
        <taxon>Agaricomycotina</taxon>
        <taxon>Agaricomycetes</taxon>
        <taxon>Polyporales</taxon>
        <taxon>Rhodofomes</taxon>
    </lineage>
</organism>
<name>A0A4Y9Z8I7_9APHY</name>
<dbReference type="EMBL" id="SEKV01000006">
    <property type="protein sequence ID" value="TFY69689.1"/>
    <property type="molecule type" value="Genomic_DNA"/>
</dbReference>
<feature type="region of interest" description="Disordered" evidence="1">
    <location>
        <begin position="95"/>
        <end position="117"/>
    </location>
</feature>
<protein>
    <submittedName>
        <fullName evidence="2">Uncharacterized protein</fullName>
    </submittedName>
</protein>
<feature type="region of interest" description="Disordered" evidence="1">
    <location>
        <begin position="154"/>
        <end position="187"/>
    </location>
</feature>
<accession>A0A4Y9Z8I7</accession>
<dbReference type="Proteomes" id="UP000298390">
    <property type="component" value="Unassembled WGS sequence"/>
</dbReference>
<evidence type="ECO:0000256" key="1">
    <source>
        <dbReference type="SAM" id="MobiDB-lite"/>
    </source>
</evidence>
<proteinExistence type="predicted"/>